<keyword evidence="3" id="KW-1185">Reference proteome</keyword>
<reference evidence="2 3" key="1">
    <citation type="submission" date="2021-06" db="EMBL/GenBank/DDBJ databases">
        <title>Chromosome-level genome assembly of the red-tail catfish (Hemibagrus wyckioides).</title>
        <authorList>
            <person name="Shao F."/>
        </authorList>
    </citation>
    <scope>NUCLEOTIDE SEQUENCE [LARGE SCALE GENOMIC DNA]</scope>
    <source>
        <strain evidence="2">EC202008001</strain>
        <tissue evidence="2">Blood</tissue>
    </source>
</reference>
<dbReference type="PANTHER" id="PTHR14667">
    <property type="entry name" value="BARDET-BIEDL SYNDROME 10 PROTEIN"/>
    <property type="match status" value="1"/>
</dbReference>
<dbReference type="EMBL" id="JAHKSW010000004">
    <property type="protein sequence ID" value="KAG7332865.1"/>
    <property type="molecule type" value="Genomic_DNA"/>
</dbReference>
<dbReference type="Proteomes" id="UP000824219">
    <property type="component" value="Linkage Group LG04"/>
</dbReference>
<dbReference type="AlphaFoldDB" id="A0A9D3P4G3"/>
<feature type="region of interest" description="Disordered" evidence="1">
    <location>
        <begin position="408"/>
        <end position="428"/>
    </location>
</feature>
<dbReference type="OrthoDB" id="9393833at2759"/>
<evidence type="ECO:0000256" key="1">
    <source>
        <dbReference type="SAM" id="MobiDB-lite"/>
    </source>
</evidence>
<evidence type="ECO:0000313" key="3">
    <source>
        <dbReference type="Proteomes" id="UP000824219"/>
    </source>
</evidence>
<accession>A0A9D3P4G3</accession>
<dbReference type="PANTHER" id="PTHR14667:SF2">
    <property type="entry name" value="BARDET-BIEDL SYNDROME 10 PROTEIN"/>
    <property type="match status" value="1"/>
</dbReference>
<proteinExistence type="predicted"/>
<feature type="compositionally biased region" description="Acidic residues" evidence="1">
    <location>
        <begin position="418"/>
        <end position="428"/>
    </location>
</feature>
<comment type="caution">
    <text evidence="2">The sequence shown here is derived from an EMBL/GenBank/DDBJ whole genome shotgun (WGS) entry which is preliminary data.</text>
</comment>
<dbReference type="InterPro" id="IPR027413">
    <property type="entry name" value="GROEL-like_equatorial_sf"/>
</dbReference>
<dbReference type="InterPro" id="IPR042619">
    <property type="entry name" value="BBS10"/>
</dbReference>
<sequence>MRNVNEEERVSPDFLTVLECVCSHDGVTADGSKSFILLLAALLRGIRDSVHDSAHAHRRHASWKLANQLHAFCGGGLDDVVAHGIVPYAVSLFGPGGCEPKGGVLAALVGGFVGGRVGPSQAEVLTPLLYEFCMRVGQGDTDSAAITFIHSNFSGLHTAISGLHSAQSCVVEGLLLSCDWSVWTEMRGPVKAVVVVESLDSHYDESMSVQFEEHWTVRSDAVIQDRLAAILRLRVGVLLSVVKQPDCVLQWAWLNGVSVLECCDPVQLELLCELDAAQTLTVQPLMRVGTLTHCCRFQLGGRSNHGDPESRRILAEAVLSVSRTLHAHRPGDFLQHLVHFQNNLLRHRPVREQGSGSELTWCRGAEGLGRVCVEPVCSKHQLVASVLQCVNRLLRVETVIHTVRPLALTASPGPHRDDDDDDDDEDGT</sequence>
<organism evidence="2 3">
    <name type="scientific">Hemibagrus wyckioides</name>
    <dbReference type="NCBI Taxonomy" id="337641"/>
    <lineage>
        <taxon>Eukaryota</taxon>
        <taxon>Metazoa</taxon>
        <taxon>Chordata</taxon>
        <taxon>Craniata</taxon>
        <taxon>Vertebrata</taxon>
        <taxon>Euteleostomi</taxon>
        <taxon>Actinopterygii</taxon>
        <taxon>Neopterygii</taxon>
        <taxon>Teleostei</taxon>
        <taxon>Ostariophysi</taxon>
        <taxon>Siluriformes</taxon>
        <taxon>Bagridae</taxon>
        <taxon>Hemibagrus</taxon>
    </lineage>
</organism>
<name>A0A9D3P4G3_9TELE</name>
<gene>
    <name evidence="2" type="ORF">KOW79_003000</name>
</gene>
<dbReference type="GO" id="GO:0051131">
    <property type="term" value="P:chaperone-mediated protein complex assembly"/>
    <property type="evidence" value="ECO:0007669"/>
    <property type="project" value="InterPro"/>
</dbReference>
<protein>
    <submittedName>
        <fullName evidence="2">Uncharacterized protein</fullName>
    </submittedName>
</protein>
<dbReference type="SUPFAM" id="SSF48592">
    <property type="entry name" value="GroEL equatorial domain-like"/>
    <property type="match status" value="1"/>
</dbReference>
<evidence type="ECO:0000313" key="2">
    <source>
        <dbReference type="EMBL" id="KAG7332865.1"/>
    </source>
</evidence>